<proteinExistence type="predicted"/>
<keyword evidence="1" id="KW-0472">Membrane</keyword>
<keyword evidence="1" id="KW-0812">Transmembrane</keyword>
<reference evidence="2 3" key="1">
    <citation type="submission" date="2011-05" db="EMBL/GenBank/DDBJ databases">
        <authorList>
            <person name="Muzny D."/>
            <person name="Qin X."/>
            <person name="Deng J."/>
            <person name="Jiang H."/>
            <person name="Liu Y."/>
            <person name="Qu J."/>
            <person name="Song X.-Z."/>
            <person name="Zhang L."/>
            <person name="Thornton R."/>
            <person name="Coyle M."/>
            <person name="Francisco L."/>
            <person name="Jackson L."/>
            <person name="Javaid M."/>
            <person name="Korchina V."/>
            <person name="Kovar C."/>
            <person name="Mata R."/>
            <person name="Mathew T."/>
            <person name="Ngo R."/>
            <person name="Nguyen L."/>
            <person name="Nguyen N."/>
            <person name="Okwuonu G."/>
            <person name="Ongeri F."/>
            <person name="Pham C."/>
            <person name="Simmons D."/>
            <person name="Wilczek-Boney K."/>
            <person name="Hale W."/>
            <person name="Jakkamsetti A."/>
            <person name="Pham P."/>
            <person name="Ruth R."/>
            <person name="San Lucas F."/>
            <person name="Warren J."/>
            <person name="Zhang J."/>
            <person name="Zhao Z."/>
            <person name="Zhou C."/>
            <person name="Zhu D."/>
            <person name="Lee S."/>
            <person name="Bess C."/>
            <person name="Blankenburg K."/>
            <person name="Forbes L."/>
            <person name="Fu Q."/>
            <person name="Gubbala S."/>
            <person name="Hirani K."/>
            <person name="Jayaseelan J.C."/>
            <person name="Lara F."/>
            <person name="Munidasa M."/>
            <person name="Palculict T."/>
            <person name="Patil S."/>
            <person name="Pu L.-L."/>
            <person name="Saada N."/>
            <person name="Tang L."/>
            <person name="Weissenberger G."/>
            <person name="Zhu Y."/>
            <person name="Hemphill L."/>
            <person name="Shang Y."/>
            <person name="Youmans B."/>
            <person name="Ayvaz T."/>
            <person name="Ross M."/>
            <person name="Santibanez J."/>
            <person name="Aqrawi P."/>
            <person name="Gross S."/>
            <person name="Joshi V."/>
            <person name="Fowler G."/>
            <person name="Nazareth L."/>
            <person name="Reid J."/>
            <person name="Worley K."/>
            <person name="Petrosino J."/>
            <person name="Highlander S."/>
            <person name="Gibbs R."/>
        </authorList>
    </citation>
    <scope>NUCLEOTIDE SEQUENCE [LARGE SCALE GENOMIC DNA]</scope>
    <source>
        <strain evidence="2 3">ATCC 33926</strain>
    </source>
</reference>
<dbReference type="AlphaFoldDB" id="A0AA36UL63"/>
<dbReference type="EMBL" id="AFQE01000022">
    <property type="protein sequence ID" value="EGQ78137.1"/>
    <property type="molecule type" value="Genomic_DNA"/>
</dbReference>
<name>A0AA36UL63_9NEIS</name>
<comment type="caution">
    <text evidence="2">The sequence shown here is derived from an EMBL/GenBank/DDBJ whole genome shotgun (WGS) entry which is preliminary data.</text>
</comment>
<evidence type="ECO:0000256" key="1">
    <source>
        <dbReference type="SAM" id="Phobius"/>
    </source>
</evidence>
<feature type="transmembrane region" description="Helical" evidence="1">
    <location>
        <begin position="62"/>
        <end position="82"/>
    </location>
</feature>
<organism evidence="2 3">
    <name type="scientific">Neisseria macacae ATCC 33926</name>
    <dbReference type="NCBI Taxonomy" id="997348"/>
    <lineage>
        <taxon>Bacteria</taxon>
        <taxon>Pseudomonadati</taxon>
        <taxon>Pseudomonadota</taxon>
        <taxon>Betaproteobacteria</taxon>
        <taxon>Neisseriales</taxon>
        <taxon>Neisseriaceae</taxon>
        <taxon>Neisseria</taxon>
    </lineage>
</organism>
<keyword evidence="1" id="KW-1133">Transmembrane helix</keyword>
<dbReference type="Proteomes" id="UP000004982">
    <property type="component" value="Unassembled WGS sequence"/>
</dbReference>
<evidence type="ECO:0000313" key="2">
    <source>
        <dbReference type="EMBL" id="EGQ78137.1"/>
    </source>
</evidence>
<protein>
    <submittedName>
        <fullName evidence="2">Inner membrane protein</fullName>
    </submittedName>
</protein>
<accession>A0AA36UL63</accession>
<gene>
    <name evidence="2" type="ORF">HMPREF9418_0362</name>
</gene>
<evidence type="ECO:0000313" key="3">
    <source>
        <dbReference type="Proteomes" id="UP000004982"/>
    </source>
</evidence>
<sequence>MAINAAVRFQTTFVPQTGKSMHATIQSRFAPILYVVIFFAGFLTACLWFNPKDYLADLAPVVAAVCAVALVWLAWTAVSVIARKKNEWLRREKLIQQEKVHPVLHASLQSVEEQPEMLALTIRNHGKGMAKNIRLQVSSVSDKAAERAIVEAVSKLVIVGDGLDMLASGEVYGSVFGDIRELSASLPEKKFGGIMKLVMTYCNVFGETCISETSLDLSLLNAVELSEAEHKPSKLLY</sequence>
<feature type="transmembrane region" description="Helical" evidence="1">
    <location>
        <begin position="29"/>
        <end position="50"/>
    </location>
</feature>